<reference evidence="2 3" key="1">
    <citation type="journal article" date="2019" name="Sci. Rep.">
        <title>A high-quality genome of Eragrostis curvula grass provides insights into Poaceae evolution and supports new strategies to enhance forage quality.</title>
        <authorList>
            <person name="Carballo J."/>
            <person name="Santos B.A.C.M."/>
            <person name="Zappacosta D."/>
            <person name="Garbus I."/>
            <person name="Selva J.P."/>
            <person name="Gallo C.A."/>
            <person name="Diaz A."/>
            <person name="Albertini E."/>
            <person name="Caccamo M."/>
            <person name="Echenique V."/>
        </authorList>
    </citation>
    <scope>NUCLEOTIDE SEQUENCE [LARGE SCALE GENOMIC DNA]</scope>
    <source>
        <strain evidence="3">cv. Victoria</strain>
        <tissue evidence="2">Leaf</tissue>
    </source>
</reference>
<dbReference type="EMBL" id="RWGY01000009">
    <property type="protein sequence ID" value="TVU36687.1"/>
    <property type="molecule type" value="Genomic_DNA"/>
</dbReference>
<dbReference type="PANTHER" id="PTHR33065">
    <property type="entry name" value="OS07G0486400 PROTEIN"/>
    <property type="match status" value="1"/>
</dbReference>
<evidence type="ECO:0000313" key="2">
    <source>
        <dbReference type="EMBL" id="TVU36687.1"/>
    </source>
</evidence>
<protein>
    <recommendedName>
        <fullName evidence="1">DUF6598 domain-containing protein</fullName>
    </recommendedName>
</protein>
<gene>
    <name evidence="2" type="ORF">EJB05_18631</name>
</gene>
<dbReference type="Pfam" id="PF20241">
    <property type="entry name" value="DUF6598"/>
    <property type="match status" value="1"/>
</dbReference>
<feature type="domain" description="DUF6598" evidence="1">
    <location>
        <begin position="92"/>
        <end position="326"/>
    </location>
</feature>
<dbReference type="InterPro" id="IPR046533">
    <property type="entry name" value="DUF6598"/>
</dbReference>
<proteinExistence type="predicted"/>
<comment type="caution">
    <text evidence="2">The sequence shown here is derived from an EMBL/GenBank/DDBJ whole genome shotgun (WGS) entry which is preliminary data.</text>
</comment>
<accession>A0A5J9VM67</accession>
<dbReference type="Proteomes" id="UP000324897">
    <property type="component" value="Unassembled WGS sequence"/>
</dbReference>
<organism evidence="2 3">
    <name type="scientific">Eragrostis curvula</name>
    <name type="common">weeping love grass</name>
    <dbReference type="NCBI Taxonomy" id="38414"/>
    <lineage>
        <taxon>Eukaryota</taxon>
        <taxon>Viridiplantae</taxon>
        <taxon>Streptophyta</taxon>
        <taxon>Embryophyta</taxon>
        <taxon>Tracheophyta</taxon>
        <taxon>Spermatophyta</taxon>
        <taxon>Magnoliopsida</taxon>
        <taxon>Liliopsida</taxon>
        <taxon>Poales</taxon>
        <taxon>Poaceae</taxon>
        <taxon>PACMAD clade</taxon>
        <taxon>Chloridoideae</taxon>
        <taxon>Eragrostideae</taxon>
        <taxon>Eragrostidinae</taxon>
        <taxon>Eragrostis</taxon>
    </lineage>
</organism>
<keyword evidence="3" id="KW-1185">Reference proteome</keyword>
<dbReference type="OrthoDB" id="656151at2759"/>
<dbReference type="PANTHER" id="PTHR33065:SF88">
    <property type="entry name" value="OS11G0104220 PROTEIN"/>
    <property type="match status" value="1"/>
</dbReference>
<sequence>MEIARSMLEVQVPAAQEKRIMLRNKAKSILIHTELEELFKERREKGDDFAAQRWVWEKFYAKHFGSFEDTTVVPPMCYAFGPIPLHAVPEQTLQIFSVKVAELKEGNDLQWPLQVYGFIAIRDSIDPRRNLLFQRDRSDCQTITEKEPFLLLTGPSRAVVLIDPISFEVQLKAKGKTASEDKVLAVDVLTSQHAVAYLSYPPRTFTINLHGIRSKLELTQALLANSVEATIMVEIHDGSWPASVPGRVTACTGSMQHQDIVLLDSGHGALCFSDSGMLKLPRCVVSVELDGELKVNVEAIRGLKGYTTFKPKRSTISYQTCYLGHQKNNHVRGGFSCTLGITVAWSLFRPLVP</sequence>
<evidence type="ECO:0000259" key="1">
    <source>
        <dbReference type="Pfam" id="PF20241"/>
    </source>
</evidence>
<evidence type="ECO:0000313" key="3">
    <source>
        <dbReference type="Proteomes" id="UP000324897"/>
    </source>
</evidence>
<dbReference type="AlphaFoldDB" id="A0A5J9VM67"/>
<dbReference type="Gramene" id="TVU36687">
    <property type="protein sequence ID" value="TVU36687"/>
    <property type="gene ID" value="EJB05_18631"/>
</dbReference>
<name>A0A5J9VM67_9POAL</name>